<evidence type="ECO:0000256" key="6">
    <source>
        <dbReference type="ARBA" id="ARBA00023180"/>
    </source>
</evidence>
<dbReference type="PANTHER" id="PTHR31981">
    <property type="entry name" value="GLYCOSYLATED LYSOSOMAL MEMBRANE PROTEIN"/>
    <property type="match status" value="1"/>
</dbReference>
<reference evidence="12" key="1">
    <citation type="submission" date="2021-02" db="EMBL/GenBank/DDBJ databases">
        <authorList>
            <person name="Nowell W R."/>
        </authorList>
    </citation>
    <scope>NUCLEOTIDE SEQUENCE</scope>
</reference>
<evidence type="ECO:0000256" key="3">
    <source>
        <dbReference type="ARBA" id="ARBA00022729"/>
    </source>
</evidence>
<protein>
    <recommendedName>
        <fullName evidence="14">Lysosomal protein NCU-G1</fullName>
    </recommendedName>
</protein>
<evidence type="ECO:0000256" key="10">
    <source>
        <dbReference type="ARBA" id="ARBA00044960"/>
    </source>
</evidence>
<keyword evidence="3" id="KW-0732">Signal</keyword>
<evidence type="ECO:0008006" key="14">
    <source>
        <dbReference type="Google" id="ProtNLM"/>
    </source>
</evidence>
<comment type="caution">
    <text evidence="12">The sequence shown here is derived from an EMBL/GenBank/DDBJ whole genome shotgun (WGS) entry which is preliminary data.</text>
</comment>
<proteinExistence type="inferred from homology"/>
<evidence type="ECO:0000256" key="11">
    <source>
        <dbReference type="SAM" id="Phobius"/>
    </source>
</evidence>
<dbReference type="Proteomes" id="UP000663844">
    <property type="component" value="Unassembled WGS sequence"/>
</dbReference>
<evidence type="ECO:0000256" key="2">
    <source>
        <dbReference type="ARBA" id="ARBA00022692"/>
    </source>
</evidence>
<dbReference type="Pfam" id="PF15065">
    <property type="entry name" value="NCU-G1"/>
    <property type="match status" value="1"/>
</dbReference>
<feature type="transmembrane region" description="Helical" evidence="11">
    <location>
        <begin position="334"/>
        <end position="357"/>
    </location>
</feature>
<keyword evidence="6" id="KW-0325">Glycoprotein</keyword>
<dbReference type="InterPro" id="IPR029382">
    <property type="entry name" value="NCU-G1"/>
</dbReference>
<evidence type="ECO:0000256" key="7">
    <source>
        <dbReference type="ARBA" id="ARBA00023228"/>
    </source>
</evidence>
<comment type="similarity">
    <text evidence="1">Belongs to the GLMP family.</text>
</comment>
<comment type="subcellular location">
    <subcellularLocation>
        <location evidence="9">Lysosome membrane</location>
        <topology evidence="9">Single-pass type I membrane protein</topology>
        <orientation evidence="9">Lumenal side</orientation>
    </subcellularLocation>
</comment>
<name>A0A818PBM3_9BILA</name>
<evidence type="ECO:0000313" key="12">
    <source>
        <dbReference type="EMBL" id="CAF3616697.1"/>
    </source>
</evidence>
<keyword evidence="5 11" id="KW-0472">Membrane</keyword>
<evidence type="ECO:0000256" key="5">
    <source>
        <dbReference type="ARBA" id="ARBA00023136"/>
    </source>
</evidence>
<dbReference type="PANTHER" id="PTHR31981:SF1">
    <property type="entry name" value="GLYCOSYLATED LYSOSOMAL MEMBRANE PROTEIN"/>
    <property type="match status" value="1"/>
</dbReference>
<comment type="subunit">
    <text evidence="10">Interacts (via lumenal domain) with lysosomal protein MFSD1; the interaction starts while both proteins are still in the endoplasmic reticulum and is required for stabilization of MFSD1 in lysosomes but has no direct effect on its targeting to lysosomes or transporter activity.</text>
</comment>
<dbReference type="AlphaFoldDB" id="A0A818PBM3"/>
<evidence type="ECO:0000256" key="8">
    <source>
        <dbReference type="ARBA" id="ARBA00024176"/>
    </source>
</evidence>
<keyword evidence="2 11" id="KW-0812">Transmembrane</keyword>
<dbReference type="GO" id="GO:0005765">
    <property type="term" value="C:lysosomal membrane"/>
    <property type="evidence" value="ECO:0007669"/>
    <property type="project" value="UniProtKB-SubCell"/>
</dbReference>
<gene>
    <name evidence="12" type="ORF">OXD698_LOCUS7208</name>
</gene>
<organism evidence="12 13">
    <name type="scientific">Adineta steineri</name>
    <dbReference type="NCBI Taxonomy" id="433720"/>
    <lineage>
        <taxon>Eukaryota</taxon>
        <taxon>Metazoa</taxon>
        <taxon>Spiralia</taxon>
        <taxon>Gnathifera</taxon>
        <taxon>Rotifera</taxon>
        <taxon>Eurotatoria</taxon>
        <taxon>Bdelloidea</taxon>
        <taxon>Adinetida</taxon>
        <taxon>Adinetidae</taxon>
        <taxon>Adineta</taxon>
    </lineage>
</organism>
<comment type="function">
    <text evidence="8">Required to protect lysosomal transporter MFSD1 from lysosomal proteolysis and for MFSD1 lysosomal localization.</text>
</comment>
<accession>A0A818PBM3</accession>
<evidence type="ECO:0000256" key="1">
    <source>
        <dbReference type="ARBA" id="ARBA00010599"/>
    </source>
</evidence>
<evidence type="ECO:0000313" key="13">
    <source>
        <dbReference type="Proteomes" id="UP000663844"/>
    </source>
</evidence>
<keyword evidence="7" id="KW-0458">Lysosome</keyword>
<evidence type="ECO:0000256" key="9">
    <source>
        <dbReference type="ARBA" id="ARBA00024189"/>
    </source>
</evidence>
<sequence length="375" mass="42941">MKTIYSSVPFIMNPGCDLPQCKTPGQPAIFYANHYVGDDTIHILYSSLDELTISIIQTKKGYGPHINYTALFNRNYRDSISFGETTPINSLSLIIRRLLRFNDINDTGYLNPNDTTIQSYWLNDLSTNITYRDNNTDQPSFQLLLKEKDINGLLTIDINYPGESIRDTKFPKLRSTPKSYFLNIALKADNYTSPKTRFAMEYYIIQLGVEGTQLSTSKYIDDQYTPGIFNVWRVESLSPIYLSSMLWKPVVYQSDDRSIEKNTLMNVYNLSNKIDLQPLIDQGIFIALYKKPYVSAFNVSFGRANDGFFTKSNYTFIQFTAGLEILQTDSIKQFVTLALLLSLAIPCLVAVIAFIFIMKRRCTRQNTTSYDIIDD</sequence>
<keyword evidence="4 11" id="KW-1133">Transmembrane helix</keyword>
<evidence type="ECO:0000256" key="4">
    <source>
        <dbReference type="ARBA" id="ARBA00022989"/>
    </source>
</evidence>
<dbReference type="EMBL" id="CAJOAZ010000326">
    <property type="protein sequence ID" value="CAF3616697.1"/>
    <property type="molecule type" value="Genomic_DNA"/>
</dbReference>